<sequence length="196" mass="22164">MFRLFKKLKLGIDAQPLTPRDKLKKTLKKLKKKAQTYKKKASQEVKKAKKSLRARDRGAANLCLKRKSLYEQQIELLGNSQFQIEELIIKLEGVKATTETVDALKIGAAAMQEMQKVTYVLLLNIDDGDKDMDETYEIMANVKQIQDSLRTPSDAATEFNEDKVEAKLKEREGADPVPQRTAEEYELATSQAGMAL</sequence>
<evidence type="ECO:0000313" key="3">
    <source>
        <dbReference type="EMBL" id="KAL3744825.1"/>
    </source>
</evidence>
<keyword evidence="1" id="KW-0175">Coiled coil</keyword>
<evidence type="ECO:0000256" key="2">
    <source>
        <dbReference type="SAM" id="MobiDB-lite"/>
    </source>
</evidence>
<evidence type="ECO:0000313" key="4">
    <source>
        <dbReference type="Proteomes" id="UP001634007"/>
    </source>
</evidence>
<dbReference type="EMBL" id="JBJKBG010000003">
    <property type="protein sequence ID" value="KAL3744825.1"/>
    <property type="molecule type" value="Genomic_DNA"/>
</dbReference>
<organism evidence="3 4">
    <name type="scientific">Eucalyptus globulus</name>
    <name type="common">Tasmanian blue gum</name>
    <dbReference type="NCBI Taxonomy" id="34317"/>
    <lineage>
        <taxon>Eukaryota</taxon>
        <taxon>Viridiplantae</taxon>
        <taxon>Streptophyta</taxon>
        <taxon>Embryophyta</taxon>
        <taxon>Tracheophyta</taxon>
        <taxon>Spermatophyta</taxon>
        <taxon>Magnoliopsida</taxon>
        <taxon>eudicotyledons</taxon>
        <taxon>Gunneridae</taxon>
        <taxon>Pentapetalae</taxon>
        <taxon>rosids</taxon>
        <taxon>malvids</taxon>
        <taxon>Myrtales</taxon>
        <taxon>Myrtaceae</taxon>
        <taxon>Myrtoideae</taxon>
        <taxon>Eucalypteae</taxon>
        <taxon>Eucalyptus</taxon>
    </lineage>
</organism>
<dbReference type="PANTHER" id="PTHR22761:SF75">
    <property type="entry name" value="VACUOLAR PROTEIN SORTING-ASSOCIATED PROTEIN 32 HOMOLOG 2"/>
    <property type="match status" value="1"/>
</dbReference>
<comment type="caution">
    <text evidence="3">The sequence shown here is derived from an EMBL/GenBank/DDBJ whole genome shotgun (WGS) entry which is preliminary data.</text>
</comment>
<dbReference type="Pfam" id="PF03357">
    <property type="entry name" value="Snf7"/>
    <property type="match status" value="1"/>
</dbReference>
<feature type="region of interest" description="Disordered" evidence="2">
    <location>
        <begin position="166"/>
        <end position="196"/>
    </location>
</feature>
<reference evidence="3 4" key="1">
    <citation type="submission" date="2024-11" db="EMBL/GenBank/DDBJ databases">
        <title>Chromosome-level genome assembly of Eucalyptus globulus Labill. provides insights into its genome evolution.</title>
        <authorList>
            <person name="Li X."/>
        </authorList>
    </citation>
    <scope>NUCLEOTIDE SEQUENCE [LARGE SCALE GENOMIC DNA]</scope>
    <source>
        <strain evidence="3">CL2024</strain>
        <tissue evidence="3">Fresh tender leaves</tissue>
    </source>
</reference>
<protein>
    <submittedName>
        <fullName evidence="3">Uncharacterized protein</fullName>
    </submittedName>
</protein>
<name>A0ABD3L9C8_EUCGL</name>
<gene>
    <name evidence="3" type="ORF">ACJRO7_014003</name>
</gene>
<keyword evidence="4" id="KW-1185">Reference proteome</keyword>
<dbReference type="InterPro" id="IPR005024">
    <property type="entry name" value="Snf7_fam"/>
</dbReference>
<dbReference type="PANTHER" id="PTHR22761">
    <property type="entry name" value="CHARGED MULTIVESICULAR BODY PROTEIN"/>
    <property type="match status" value="1"/>
</dbReference>
<evidence type="ECO:0000256" key="1">
    <source>
        <dbReference type="SAM" id="Coils"/>
    </source>
</evidence>
<feature type="coiled-coil region" evidence="1">
    <location>
        <begin position="20"/>
        <end position="51"/>
    </location>
</feature>
<dbReference type="Proteomes" id="UP001634007">
    <property type="component" value="Unassembled WGS sequence"/>
</dbReference>
<dbReference type="AlphaFoldDB" id="A0ABD3L9C8"/>
<accession>A0ABD3L9C8</accession>
<dbReference type="Gene3D" id="1.10.287.1060">
    <property type="entry name" value="ESAT-6-like"/>
    <property type="match status" value="1"/>
</dbReference>
<proteinExistence type="predicted"/>